<dbReference type="KEGG" id="rce:RC1_3051"/>
<evidence type="ECO:0000313" key="1">
    <source>
        <dbReference type="EMBL" id="ACJ00417.1"/>
    </source>
</evidence>
<keyword evidence="2" id="KW-1185">Reference proteome</keyword>
<gene>
    <name evidence="1" type="ordered locus">RC1_3051</name>
</gene>
<dbReference type="RefSeq" id="WP_012568197.1">
    <property type="nucleotide sequence ID" value="NC_011420.2"/>
</dbReference>
<name>B6IVU3_RHOCS</name>
<dbReference type="Gene3D" id="3.40.1260.10">
    <property type="entry name" value="DsrEFH-like"/>
    <property type="match status" value="1"/>
</dbReference>
<dbReference type="InterPro" id="IPR027396">
    <property type="entry name" value="DsrEFH-like"/>
</dbReference>
<sequence length="141" mass="14577">MADAAPGLALIVQSGGFDRVHYAFALAAAAAAIGRPAILFVTGRALPVLTPEPGWHALDPADDGSPPAARERYLAERGLATLAELVDSCGALGVRVIACELGWRSLGHDAAPPTRPELRVETAGLVTLLTTAGPGWQMVFV</sequence>
<organism evidence="1 2">
    <name type="scientific">Rhodospirillum centenum (strain ATCC 51521 / SW)</name>
    <dbReference type="NCBI Taxonomy" id="414684"/>
    <lineage>
        <taxon>Bacteria</taxon>
        <taxon>Pseudomonadati</taxon>
        <taxon>Pseudomonadota</taxon>
        <taxon>Alphaproteobacteria</taxon>
        <taxon>Rhodospirillales</taxon>
        <taxon>Rhodospirillaceae</taxon>
        <taxon>Rhodospirillum</taxon>
    </lineage>
</organism>
<evidence type="ECO:0008006" key="3">
    <source>
        <dbReference type="Google" id="ProtNLM"/>
    </source>
</evidence>
<accession>B6IVU3</accession>
<dbReference type="eggNOG" id="COG2210">
    <property type="taxonomic scope" value="Bacteria"/>
</dbReference>
<evidence type="ECO:0000313" key="2">
    <source>
        <dbReference type="Proteomes" id="UP000001591"/>
    </source>
</evidence>
<protein>
    <recommendedName>
        <fullName evidence="3">Peroxiredoxin family protein</fullName>
    </recommendedName>
</protein>
<dbReference type="SUPFAM" id="SSF75169">
    <property type="entry name" value="DsrEFH-like"/>
    <property type="match status" value="1"/>
</dbReference>
<dbReference type="AlphaFoldDB" id="B6IVU3"/>
<dbReference type="Proteomes" id="UP000001591">
    <property type="component" value="Chromosome"/>
</dbReference>
<dbReference type="OrthoDB" id="269440at2"/>
<dbReference type="HOGENOM" id="CLU_149141_0_0_5"/>
<proteinExistence type="predicted"/>
<reference evidence="1 2" key="1">
    <citation type="journal article" date="2010" name="BMC Genomics">
        <title>Metabolic flexibility revealed in the genome of the cyst-forming alpha-1 proteobacterium Rhodospirillum centenum.</title>
        <authorList>
            <person name="Lu Y.K."/>
            <person name="Marden J."/>
            <person name="Han M."/>
            <person name="Swingley W.D."/>
            <person name="Mastrian S.D."/>
            <person name="Chowdhury S.R."/>
            <person name="Hao J."/>
            <person name="Helmy T."/>
            <person name="Kim S."/>
            <person name="Kurdoglu A.A."/>
            <person name="Matthies H.J."/>
            <person name="Rollo D."/>
            <person name="Stothard P."/>
            <person name="Blankenship R.E."/>
            <person name="Bauer C.E."/>
            <person name="Touchman J.W."/>
        </authorList>
    </citation>
    <scope>NUCLEOTIDE SEQUENCE [LARGE SCALE GENOMIC DNA]</scope>
    <source>
        <strain evidence="2">ATCC 51521 / SW</strain>
    </source>
</reference>
<dbReference type="STRING" id="414684.RC1_3051"/>
<dbReference type="EMBL" id="CP000613">
    <property type="protein sequence ID" value="ACJ00417.1"/>
    <property type="molecule type" value="Genomic_DNA"/>
</dbReference>